<organism evidence="6 7">
    <name type="scientific">Caenorhabditis tropicalis</name>
    <dbReference type="NCBI Taxonomy" id="1561998"/>
    <lineage>
        <taxon>Eukaryota</taxon>
        <taxon>Metazoa</taxon>
        <taxon>Ecdysozoa</taxon>
        <taxon>Nematoda</taxon>
        <taxon>Chromadorea</taxon>
        <taxon>Rhabditida</taxon>
        <taxon>Rhabditina</taxon>
        <taxon>Rhabditomorpha</taxon>
        <taxon>Rhabditoidea</taxon>
        <taxon>Rhabditidae</taxon>
        <taxon>Peloderinae</taxon>
        <taxon>Caenorhabditis</taxon>
    </lineage>
</organism>
<evidence type="ECO:0000256" key="2">
    <source>
        <dbReference type="ARBA" id="ARBA00022692"/>
    </source>
</evidence>
<evidence type="ECO:0000256" key="4">
    <source>
        <dbReference type="ARBA" id="ARBA00023136"/>
    </source>
</evidence>
<feature type="transmembrane region" description="Helical" evidence="5">
    <location>
        <begin position="48"/>
        <end position="65"/>
    </location>
</feature>
<evidence type="ECO:0000256" key="5">
    <source>
        <dbReference type="SAM" id="Phobius"/>
    </source>
</evidence>
<evidence type="ECO:0000256" key="3">
    <source>
        <dbReference type="ARBA" id="ARBA00022989"/>
    </source>
</evidence>
<dbReference type="InterPro" id="IPR051080">
    <property type="entry name" value="Nematode_rcpt-like_serp_alpha"/>
</dbReference>
<dbReference type="InterPro" id="IPR000344">
    <property type="entry name" value="7TM_GPCR_serpentine_rcpt_Sra"/>
</dbReference>
<evidence type="ECO:0000313" key="6">
    <source>
        <dbReference type="Proteomes" id="UP000095282"/>
    </source>
</evidence>
<evidence type="ECO:0000313" key="7">
    <source>
        <dbReference type="WBParaSite" id="Csp11.Scaffold630.g21409.t1"/>
    </source>
</evidence>
<dbReference type="AlphaFoldDB" id="A0A1I7V1A8"/>
<dbReference type="Pfam" id="PF02117">
    <property type="entry name" value="7TM_GPCR_Sra"/>
    <property type="match status" value="1"/>
</dbReference>
<dbReference type="GO" id="GO:0004930">
    <property type="term" value="F:G protein-coupled receptor activity"/>
    <property type="evidence" value="ECO:0007669"/>
    <property type="project" value="InterPro"/>
</dbReference>
<feature type="transmembrane region" description="Helical" evidence="5">
    <location>
        <begin position="150"/>
        <end position="174"/>
    </location>
</feature>
<dbReference type="Proteomes" id="UP000095282">
    <property type="component" value="Unplaced"/>
</dbReference>
<evidence type="ECO:0000256" key="1">
    <source>
        <dbReference type="ARBA" id="ARBA00004141"/>
    </source>
</evidence>
<sequence>MFDSEECWPHHVTNEYTKTTTIIIQSALVINRILVTINSQKYSKSSCGLILSVATLIVSGVVTVLQHYRGPFKGMQTTSCFRESDIVLDLRTKTYDIMSEYMRKESIISTISVTIIGTIQLISFCTYDAFLSIFAKISEKNASEHDTNVIGWFYTGPFNAIISPSAVLVYIYWIRKNRKNQIKKMTTMKDNHFQQMSVMWK</sequence>
<comment type="subcellular location">
    <subcellularLocation>
        <location evidence="1">Membrane</location>
        <topology evidence="1">Multi-pass membrane protein</topology>
    </subcellularLocation>
</comment>
<feature type="transmembrane region" description="Helical" evidence="5">
    <location>
        <begin position="107"/>
        <end position="130"/>
    </location>
</feature>
<name>A0A1I7V1A8_9PELO</name>
<dbReference type="PANTHER" id="PTHR31357">
    <property type="entry name" value="SERPENTINE RECEPTOR CLASS ALPHA-10"/>
    <property type="match status" value="1"/>
</dbReference>
<proteinExistence type="predicted"/>
<dbReference type="PANTHER" id="PTHR31357:SF3">
    <property type="entry name" value="SERPENTINE RECEPTOR CLASS ALPHA-33"/>
    <property type="match status" value="1"/>
</dbReference>
<keyword evidence="3 5" id="KW-1133">Transmembrane helix</keyword>
<dbReference type="STRING" id="1561998.A0A1I7V1A8"/>
<keyword evidence="6" id="KW-1185">Reference proteome</keyword>
<protein>
    <submittedName>
        <fullName evidence="7">G_PROTEIN_RECEP_F1_2 domain-containing protein</fullName>
    </submittedName>
</protein>
<keyword evidence="4 5" id="KW-0472">Membrane</keyword>
<reference evidence="7" key="1">
    <citation type="submission" date="2016-11" db="UniProtKB">
        <authorList>
            <consortium name="WormBaseParasite"/>
        </authorList>
    </citation>
    <scope>IDENTIFICATION</scope>
</reference>
<dbReference type="WBParaSite" id="Csp11.Scaffold630.g21409.t1">
    <property type="protein sequence ID" value="Csp11.Scaffold630.g21409.t1"/>
    <property type="gene ID" value="Csp11.Scaffold630.g21409"/>
</dbReference>
<keyword evidence="2 5" id="KW-0812">Transmembrane</keyword>
<dbReference type="GO" id="GO:0016020">
    <property type="term" value="C:membrane"/>
    <property type="evidence" value="ECO:0007669"/>
    <property type="project" value="UniProtKB-SubCell"/>
</dbReference>
<dbReference type="GO" id="GO:0004984">
    <property type="term" value="F:olfactory receptor activity"/>
    <property type="evidence" value="ECO:0007669"/>
    <property type="project" value="TreeGrafter"/>
</dbReference>
<dbReference type="eggNOG" id="ENOG502TH82">
    <property type="taxonomic scope" value="Eukaryota"/>
</dbReference>
<accession>A0A1I7V1A8</accession>